<gene>
    <name evidence="1" type="ORF">MM415A00721_0019</name>
</gene>
<protein>
    <submittedName>
        <fullName evidence="1">Uncharacterized protein</fullName>
    </submittedName>
</protein>
<accession>A0A6M3KEX6</accession>
<proteinExistence type="predicted"/>
<evidence type="ECO:0000313" key="1">
    <source>
        <dbReference type="EMBL" id="QJA80446.1"/>
    </source>
</evidence>
<name>A0A6M3KEX6_9ZZZZ</name>
<sequence length="112" mass="12758">MMIHLFNIEIGQKPAVLALSIIIKNQEISSRIPLTLQEIIKIPPITGDFMTDFIQLQEHAQLLIKTLQSSIEKGHKYLRKSDNLLLTTVKSIIKSLIDEGEVEINETHNRSK</sequence>
<organism evidence="1">
    <name type="scientific">viral metagenome</name>
    <dbReference type="NCBI Taxonomy" id="1070528"/>
    <lineage>
        <taxon>unclassified sequences</taxon>
        <taxon>metagenomes</taxon>
        <taxon>organismal metagenomes</taxon>
    </lineage>
</organism>
<dbReference type="EMBL" id="MT142422">
    <property type="protein sequence ID" value="QJA80446.1"/>
    <property type="molecule type" value="Genomic_DNA"/>
</dbReference>
<reference evidence="1" key="1">
    <citation type="submission" date="2020-03" db="EMBL/GenBank/DDBJ databases">
        <title>The deep terrestrial virosphere.</title>
        <authorList>
            <person name="Holmfeldt K."/>
            <person name="Nilsson E."/>
            <person name="Simone D."/>
            <person name="Lopez-Fernandez M."/>
            <person name="Wu X."/>
            <person name="de Brujin I."/>
            <person name="Lundin D."/>
            <person name="Andersson A."/>
            <person name="Bertilsson S."/>
            <person name="Dopson M."/>
        </authorList>
    </citation>
    <scope>NUCLEOTIDE SEQUENCE</scope>
    <source>
        <strain evidence="1">MM415A00721</strain>
    </source>
</reference>
<dbReference type="AlphaFoldDB" id="A0A6M3KEX6"/>